<dbReference type="PANTHER" id="PTHR43157">
    <property type="entry name" value="PHOSPHATIDYLINOSITOL-GLYCAN BIOSYNTHESIS CLASS F PROTEIN-RELATED"/>
    <property type="match status" value="1"/>
</dbReference>
<protein>
    <recommendedName>
        <fullName evidence="4">Retinol dehydrogenase 11</fullName>
    </recommendedName>
</protein>
<accession>A0AAW2GY05</accession>
<sequence>MWLFHSQCTSNARLSGKTVLITGANTGIGKETARDLYRRGARVILACRNILKATSAIEDIKKNPPSKADRIPYQGKPGELVVYHLDLCSLKSVKECAKNILKNELAIHILINNAGIMMCPQEKTEDGFELQLQTNHIGHFLFTLLLLPKIQSSGFGCRIINISSCLHWFGAVHEDLNLEQTYTPFKAYAQSKLVNVLFSKELARRLREAHIYGINTYSLHPGVITTELGRHFSSTVFPGASTIFQSFLRPILKNPEQGAQTTIYCSVAEEVSNQTGLYYKECSVATPQWRALDDEIVKNVWNQTCKLLNLEPDSNFLRFLETVSRQITE</sequence>
<evidence type="ECO:0000313" key="3">
    <source>
        <dbReference type="Proteomes" id="UP001430953"/>
    </source>
</evidence>
<gene>
    <name evidence="2" type="ORF">PUN28_000075</name>
</gene>
<dbReference type="Pfam" id="PF00106">
    <property type="entry name" value="adh_short"/>
    <property type="match status" value="1"/>
</dbReference>
<dbReference type="Proteomes" id="UP001430953">
    <property type="component" value="Unassembled WGS sequence"/>
</dbReference>
<organism evidence="2 3">
    <name type="scientific">Cardiocondyla obscurior</name>
    <dbReference type="NCBI Taxonomy" id="286306"/>
    <lineage>
        <taxon>Eukaryota</taxon>
        <taxon>Metazoa</taxon>
        <taxon>Ecdysozoa</taxon>
        <taxon>Arthropoda</taxon>
        <taxon>Hexapoda</taxon>
        <taxon>Insecta</taxon>
        <taxon>Pterygota</taxon>
        <taxon>Neoptera</taxon>
        <taxon>Endopterygota</taxon>
        <taxon>Hymenoptera</taxon>
        <taxon>Apocrita</taxon>
        <taxon>Aculeata</taxon>
        <taxon>Formicoidea</taxon>
        <taxon>Formicidae</taxon>
        <taxon>Myrmicinae</taxon>
        <taxon>Cardiocondyla</taxon>
    </lineage>
</organism>
<dbReference type="SUPFAM" id="SSF51735">
    <property type="entry name" value="NAD(P)-binding Rossmann-fold domains"/>
    <property type="match status" value="1"/>
</dbReference>
<dbReference type="Gene3D" id="3.40.50.720">
    <property type="entry name" value="NAD(P)-binding Rossmann-like Domain"/>
    <property type="match status" value="1"/>
</dbReference>
<dbReference type="PANTHER" id="PTHR43157:SF73">
    <property type="entry name" value="WW DOMAIN-CONTAINING OXIDOREDUCTASE-LIKE PROTEIN"/>
    <property type="match status" value="1"/>
</dbReference>
<dbReference type="PRINTS" id="PR00081">
    <property type="entry name" value="GDHRDH"/>
</dbReference>
<evidence type="ECO:0008006" key="4">
    <source>
        <dbReference type="Google" id="ProtNLM"/>
    </source>
</evidence>
<dbReference type="AlphaFoldDB" id="A0AAW2GY05"/>
<dbReference type="EMBL" id="JADYXP020000001">
    <property type="protein sequence ID" value="KAL0132048.1"/>
    <property type="molecule type" value="Genomic_DNA"/>
</dbReference>
<dbReference type="InterPro" id="IPR002347">
    <property type="entry name" value="SDR_fam"/>
</dbReference>
<keyword evidence="3" id="KW-1185">Reference proteome</keyword>
<dbReference type="InterPro" id="IPR036291">
    <property type="entry name" value="NAD(P)-bd_dom_sf"/>
</dbReference>
<comment type="caution">
    <text evidence="2">The sequence shown here is derived from an EMBL/GenBank/DDBJ whole genome shotgun (WGS) entry which is preliminary data.</text>
</comment>
<proteinExistence type="predicted"/>
<name>A0AAW2GY05_9HYME</name>
<dbReference type="GO" id="GO:0016491">
    <property type="term" value="F:oxidoreductase activity"/>
    <property type="evidence" value="ECO:0007669"/>
    <property type="project" value="UniProtKB-KW"/>
</dbReference>
<reference evidence="2 3" key="1">
    <citation type="submission" date="2023-03" db="EMBL/GenBank/DDBJ databases">
        <title>High recombination rates correlate with genetic variation in Cardiocondyla obscurior ants.</title>
        <authorList>
            <person name="Errbii M."/>
        </authorList>
    </citation>
    <scope>NUCLEOTIDE SEQUENCE [LARGE SCALE GENOMIC DNA]</scope>
    <source>
        <strain evidence="2">Alpha-2009</strain>
        <tissue evidence="2">Whole body</tissue>
    </source>
</reference>
<evidence type="ECO:0000256" key="1">
    <source>
        <dbReference type="ARBA" id="ARBA00023002"/>
    </source>
</evidence>
<evidence type="ECO:0000313" key="2">
    <source>
        <dbReference type="EMBL" id="KAL0132048.1"/>
    </source>
</evidence>
<keyword evidence="1" id="KW-0560">Oxidoreductase</keyword>